<protein>
    <submittedName>
        <fullName evidence="2">CC138 protein</fullName>
    </submittedName>
</protein>
<dbReference type="InterPro" id="IPR016024">
    <property type="entry name" value="ARM-type_fold"/>
</dbReference>
<feature type="non-terminal residue" evidence="2">
    <location>
        <position position="264"/>
    </location>
</feature>
<dbReference type="PANTHER" id="PTHR34523:SF1">
    <property type="entry name" value="COILED-COIL DOMAIN-CONTAINING PROTEIN 138"/>
    <property type="match status" value="1"/>
</dbReference>
<sequence>QLLPMVIGQLQRMPFVDPKLHMSVIEFIYWSLRQIDTSSQDASMTSTMERLAEVILKGAVQRGSMQNWNGKPTQSKPKLAHFFKSKSMPLRFLSTLVVLRTAKRMNYLSHAFRSLCVDLKTDEGKILFLQYRCVPIILSHLTISKKCLLFVALNALVEMAMNNDKIYLKIFLEDCSNEHFFRTFSALLQNRELDISILERICFILRKLSEITSNKNMFELFALRQMIEELLGIKHPEQFRISIDAKAILHNLGVAKSNAASRST</sequence>
<comment type="caution">
    <text evidence="2">The sequence shown here is derived from an EMBL/GenBank/DDBJ whole genome shotgun (WGS) entry which is preliminary data.</text>
</comment>
<organism evidence="2 3">
    <name type="scientific">Asarcornis scutulata</name>
    <dbReference type="NCBI Taxonomy" id="75869"/>
    <lineage>
        <taxon>Eukaryota</taxon>
        <taxon>Metazoa</taxon>
        <taxon>Chordata</taxon>
        <taxon>Craniata</taxon>
        <taxon>Vertebrata</taxon>
        <taxon>Euteleostomi</taxon>
        <taxon>Archelosauria</taxon>
        <taxon>Archosauria</taxon>
        <taxon>Dinosauria</taxon>
        <taxon>Saurischia</taxon>
        <taxon>Theropoda</taxon>
        <taxon>Coelurosauria</taxon>
        <taxon>Aves</taxon>
        <taxon>Neognathae</taxon>
        <taxon>Galloanserae</taxon>
        <taxon>Anseriformes</taxon>
        <taxon>Anatidae</taxon>
        <taxon>Anatinae</taxon>
        <taxon>Asarcornis</taxon>
    </lineage>
</organism>
<dbReference type="PANTHER" id="PTHR34523">
    <property type="entry name" value="COILED-COIL DOMAIN-CONTAINING PROTEIN 138"/>
    <property type="match status" value="1"/>
</dbReference>
<proteinExistence type="predicted"/>
<gene>
    <name evidence="2" type="primary">Ccdc138</name>
    <name evidence="2" type="ORF">ASASCU_R08781</name>
</gene>
<feature type="non-terminal residue" evidence="2">
    <location>
        <position position="1"/>
    </location>
</feature>
<dbReference type="Pfam" id="PF21035">
    <property type="entry name" value="CCDC138_C"/>
    <property type="match status" value="1"/>
</dbReference>
<evidence type="ECO:0000313" key="2">
    <source>
        <dbReference type="EMBL" id="NWZ23588.1"/>
    </source>
</evidence>
<reference evidence="2 3" key="1">
    <citation type="submission" date="2019-09" db="EMBL/GenBank/DDBJ databases">
        <title>Bird 10,000 Genomes (B10K) Project - Family phase.</title>
        <authorList>
            <person name="Zhang G."/>
        </authorList>
    </citation>
    <scope>NUCLEOTIDE SEQUENCE [LARGE SCALE GENOMIC DNA]</scope>
    <source>
        <strain evidence="2">OUT-0051</strain>
        <tissue evidence="2">Kidney</tissue>
    </source>
</reference>
<keyword evidence="3" id="KW-1185">Reference proteome</keyword>
<accession>A0A7K7KY52</accession>
<dbReference type="SUPFAM" id="SSF48371">
    <property type="entry name" value="ARM repeat"/>
    <property type="match status" value="1"/>
</dbReference>
<dbReference type="InterPro" id="IPR038798">
    <property type="entry name" value="CCDC138"/>
</dbReference>
<dbReference type="AlphaFoldDB" id="A0A7K7KY52"/>
<dbReference type="InterPro" id="IPR048750">
    <property type="entry name" value="CCDC138_C"/>
</dbReference>
<dbReference type="EMBL" id="VZSO01000098">
    <property type="protein sequence ID" value="NWZ23588.1"/>
    <property type="molecule type" value="Genomic_DNA"/>
</dbReference>
<evidence type="ECO:0000259" key="1">
    <source>
        <dbReference type="Pfam" id="PF21035"/>
    </source>
</evidence>
<feature type="domain" description="Coiled-coil" evidence="1">
    <location>
        <begin position="2"/>
        <end position="252"/>
    </location>
</feature>
<dbReference type="Proteomes" id="UP000525565">
    <property type="component" value="Unassembled WGS sequence"/>
</dbReference>
<name>A0A7K7KY52_9AVES</name>
<evidence type="ECO:0000313" key="3">
    <source>
        <dbReference type="Proteomes" id="UP000525565"/>
    </source>
</evidence>